<evidence type="ECO:0000313" key="2">
    <source>
        <dbReference type="Proteomes" id="UP001197875"/>
    </source>
</evidence>
<accession>A0AAE3DSI2</accession>
<organism evidence="1 2">
    <name type="scientific">Fusicatenibacter faecihominis</name>
    <dbReference type="NCBI Taxonomy" id="2881276"/>
    <lineage>
        <taxon>Bacteria</taxon>
        <taxon>Bacillati</taxon>
        <taxon>Bacillota</taxon>
        <taxon>Clostridia</taxon>
        <taxon>Lachnospirales</taxon>
        <taxon>Lachnospiraceae</taxon>
        <taxon>Fusicatenibacter</taxon>
    </lineage>
</organism>
<dbReference type="AlphaFoldDB" id="A0AAE3DSI2"/>
<dbReference type="EMBL" id="JAJEPR010000009">
    <property type="protein sequence ID" value="MCC2189640.1"/>
    <property type="molecule type" value="Genomic_DNA"/>
</dbReference>
<dbReference type="RefSeq" id="WP_178045930.1">
    <property type="nucleotide sequence ID" value="NZ_JAJEPR010000009.1"/>
</dbReference>
<comment type="caution">
    <text evidence="1">The sequence shown here is derived from an EMBL/GenBank/DDBJ whole genome shotgun (WGS) entry which is preliminary data.</text>
</comment>
<keyword evidence="2" id="KW-1185">Reference proteome</keyword>
<proteinExistence type="predicted"/>
<protein>
    <submittedName>
        <fullName evidence="1">Uncharacterized protein</fullName>
    </submittedName>
</protein>
<evidence type="ECO:0000313" key="1">
    <source>
        <dbReference type="EMBL" id="MCC2189640.1"/>
    </source>
</evidence>
<dbReference type="Proteomes" id="UP001197875">
    <property type="component" value="Unassembled WGS sequence"/>
</dbReference>
<sequence>MVIGRYYRLSKTITEEQAEQIVKELAAREDVKAVAFTDDRKMLRMESIDGEYKDIMYYAVNVLSREAGGCEISFDHFDTEALEKALKEK</sequence>
<gene>
    <name evidence="1" type="ORF">LKD71_07450</name>
</gene>
<name>A0AAE3DSI2_9FIRM</name>
<reference evidence="1 2" key="1">
    <citation type="submission" date="2021-10" db="EMBL/GenBank/DDBJ databases">
        <title>Anaerobic single-cell dispensing facilitates the cultivation of human gut bacteria.</title>
        <authorList>
            <person name="Afrizal A."/>
        </authorList>
    </citation>
    <scope>NUCLEOTIDE SEQUENCE [LARGE SCALE GENOMIC DNA]</scope>
    <source>
        <strain evidence="1 2">CLA-AA-H277</strain>
    </source>
</reference>